<evidence type="ECO:0000313" key="1">
    <source>
        <dbReference type="EMBL" id="MDT0632188.1"/>
    </source>
</evidence>
<organism evidence="1 2">
    <name type="scientific">Rubrivirga litoralis</name>
    <dbReference type="NCBI Taxonomy" id="3075598"/>
    <lineage>
        <taxon>Bacteria</taxon>
        <taxon>Pseudomonadati</taxon>
        <taxon>Rhodothermota</taxon>
        <taxon>Rhodothermia</taxon>
        <taxon>Rhodothermales</taxon>
        <taxon>Rubricoccaceae</taxon>
        <taxon>Rubrivirga</taxon>
    </lineage>
</organism>
<keyword evidence="2" id="KW-1185">Reference proteome</keyword>
<dbReference type="Proteomes" id="UP001267426">
    <property type="component" value="Unassembled WGS sequence"/>
</dbReference>
<evidence type="ECO:0000313" key="2">
    <source>
        <dbReference type="Proteomes" id="UP001267426"/>
    </source>
</evidence>
<sequence>MSHVVSLHDLPPALRGLLNRVVREGGEVLVTDGERTVARVVAAERRPGLDAGRLRVSGDFDAPLPRDVLDGFEA</sequence>
<comment type="caution">
    <text evidence="1">The sequence shown here is derived from an EMBL/GenBank/DDBJ whole genome shotgun (WGS) entry which is preliminary data.</text>
</comment>
<dbReference type="RefSeq" id="WP_311663862.1">
    <property type="nucleotide sequence ID" value="NZ_JAVRHT010000023.1"/>
</dbReference>
<reference evidence="1 2" key="1">
    <citation type="submission" date="2023-09" db="EMBL/GenBank/DDBJ databases">
        <authorList>
            <person name="Rey-Velasco X."/>
        </authorList>
    </citation>
    <scope>NUCLEOTIDE SEQUENCE [LARGE SCALE GENOMIC DNA]</scope>
    <source>
        <strain evidence="1 2">F394</strain>
    </source>
</reference>
<proteinExistence type="predicted"/>
<protein>
    <submittedName>
        <fullName evidence="1">Type II toxin-antitoxin system prevent-host-death family antitoxin</fullName>
    </submittedName>
</protein>
<gene>
    <name evidence="1" type="ORF">RM540_10570</name>
</gene>
<name>A0ABU3BSB3_9BACT</name>
<accession>A0ABU3BSB3</accession>
<dbReference type="EMBL" id="JAVRHT010000023">
    <property type="protein sequence ID" value="MDT0632188.1"/>
    <property type="molecule type" value="Genomic_DNA"/>
</dbReference>